<dbReference type="NCBIfam" id="TIGR00377">
    <property type="entry name" value="ant_ant_sig"/>
    <property type="match status" value="1"/>
</dbReference>
<evidence type="ECO:0000256" key="2">
    <source>
        <dbReference type="RuleBase" id="RU003749"/>
    </source>
</evidence>
<proteinExistence type="inferred from homology"/>
<dbReference type="Pfam" id="PF01740">
    <property type="entry name" value="STAS"/>
    <property type="match status" value="1"/>
</dbReference>
<sequence>MTVKVSSQVLAGVTVVALEGEINSTTSGGLQSQLLPFIGHGSTVLIDLTGISYVSSAGLRTLLIVHRHAQQLDAEITLVGLSEEVSFVMSATGFLDFFRIADDLDTELERTGR</sequence>
<feature type="domain" description="STAS" evidence="3">
    <location>
        <begin position="3"/>
        <end position="111"/>
    </location>
</feature>
<gene>
    <name evidence="4" type="ORF">ACH4F9_40985</name>
</gene>
<dbReference type="InterPro" id="IPR003658">
    <property type="entry name" value="Anti-sigma_ant"/>
</dbReference>
<dbReference type="PANTHER" id="PTHR33495">
    <property type="entry name" value="ANTI-SIGMA FACTOR ANTAGONIST TM_1081-RELATED-RELATED"/>
    <property type="match status" value="1"/>
</dbReference>
<dbReference type="RefSeq" id="WP_190085641.1">
    <property type="nucleotide sequence ID" value="NZ_BMTR01000026.1"/>
</dbReference>
<comment type="caution">
    <text evidence="4">The sequence shown here is derived from an EMBL/GenBank/DDBJ whole genome shotgun (WGS) entry which is preliminary data.</text>
</comment>
<accession>A0ABW7R4T6</accession>
<organism evidence="4 5">
    <name type="scientific">Streptomyces longisporoflavus</name>
    <dbReference type="NCBI Taxonomy" id="28044"/>
    <lineage>
        <taxon>Bacteria</taxon>
        <taxon>Bacillati</taxon>
        <taxon>Actinomycetota</taxon>
        <taxon>Actinomycetes</taxon>
        <taxon>Kitasatosporales</taxon>
        <taxon>Streptomycetaceae</taxon>
        <taxon>Streptomyces</taxon>
    </lineage>
</organism>
<dbReference type="CDD" id="cd07043">
    <property type="entry name" value="STAS_anti-anti-sigma_factors"/>
    <property type="match status" value="1"/>
</dbReference>
<dbReference type="Proteomes" id="UP001610818">
    <property type="component" value="Unassembled WGS sequence"/>
</dbReference>
<evidence type="ECO:0000313" key="4">
    <source>
        <dbReference type="EMBL" id="MFH8551379.1"/>
    </source>
</evidence>
<protein>
    <recommendedName>
        <fullName evidence="2">Anti-sigma factor antagonist</fullName>
    </recommendedName>
</protein>
<evidence type="ECO:0000313" key="5">
    <source>
        <dbReference type="Proteomes" id="UP001610818"/>
    </source>
</evidence>
<dbReference type="EMBL" id="JBIRGQ010000011">
    <property type="protein sequence ID" value="MFH8551379.1"/>
    <property type="molecule type" value="Genomic_DNA"/>
</dbReference>
<reference evidence="4 5" key="1">
    <citation type="submission" date="2024-10" db="EMBL/GenBank/DDBJ databases">
        <title>The Natural Products Discovery Center: Release of the First 8490 Sequenced Strains for Exploring Actinobacteria Biosynthetic Diversity.</title>
        <authorList>
            <person name="Kalkreuter E."/>
            <person name="Kautsar S.A."/>
            <person name="Yang D."/>
            <person name="Bader C.D."/>
            <person name="Teijaro C.N."/>
            <person name="Fluegel L."/>
            <person name="Davis C.M."/>
            <person name="Simpson J.R."/>
            <person name="Lauterbach L."/>
            <person name="Steele A.D."/>
            <person name="Gui C."/>
            <person name="Meng S."/>
            <person name="Li G."/>
            <person name="Viehrig K."/>
            <person name="Ye F."/>
            <person name="Su P."/>
            <person name="Kiefer A.F."/>
            <person name="Nichols A."/>
            <person name="Cepeda A.J."/>
            <person name="Yan W."/>
            <person name="Fan B."/>
            <person name="Jiang Y."/>
            <person name="Adhikari A."/>
            <person name="Zheng C.-J."/>
            <person name="Schuster L."/>
            <person name="Cowan T.M."/>
            <person name="Smanski M.J."/>
            <person name="Chevrette M.G."/>
            <person name="De Carvalho L.P.S."/>
            <person name="Shen B."/>
        </authorList>
    </citation>
    <scope>NUCLEOTIDE SEQUENCE [LARGE SCALE GENOMIC DNA]</scope>
    <source>
        <strain evidence="4 5">NPDC017990</strain>
    </source>
</reference>
<dbReference type="InterPro" id="IPR002645">
    <property type="entry name" value="STAS_dom"/>
</dbReference>
<dbReference type="Gene3D" id="3.30.750.24">
    <property type="entry name" value="STAS domain"/>
    <property type="match status" value="1"/>
</dbReference>
<name>A0ABW7R4T6_9ACTN</name>
<evidence type="ECO:0000256" key="1">
    <source>
        <dbReference type="ARBA" id="ARBA00009013"/>
    </source>
</evidence>
<dbReference type="PROSITE" id="PS50801">
    <property type="entry name" value="STAS"/>
    <property type="match status" value="1"/>
</dbReference>
<dbReference type="InterPro" id="IPR036513">
    <property type="entry name" value="STAS_dom_sf"/>
</dbReference>
<dbReference type="PANTHER" id="PTHR33495:SF14">
    <property type="entry name" value="ANTI-SIGMA FACTOR ANTAGONIST"/>
    <property type="match status" value="1"/>
</dbReference>
<evidence type="ECO:0000259" key="3">
    <source>
        <dbReference type="PROSITE" id="PS50801"/>
    </source>
</evidence>
<keyword evidence="5" id="KW-1185">Reference proteome</keyword>
<dbReference type="SUPFAM" id="SSF52091">
    <property type="entry name" value="SpoIIaa-like"/>
    <property type="match status" value="1"/>
</dbReference>
<comment type="similarity">
    <text evidence="1 2">Belongs to the anti-sigma-factor antagonist family.</text>
</comment>